<keyword evidence="4" id="KW-1185">Reference proteome</keyword>
<accession>A0A6G0XIW8</accession>
<feature type="compositionally biased region" description="Basic and acidic residues" evidence="1">
    <location>
        <begin position="1"/>
        <end position="29"/>
    </location>
</feature>
<dbReference type="PANTHER" id="PTHR22734">
    <property type="entry name" value="U3 SMALL NUCLEOLAR RIBONUCLEOPROTEIN PROTEIN IMP4"/>
    <property type="match status" value="1"/>
</dbReference>
<sequence length="368" mass="43456">MGKEDKRNRRGKKDEGKDDKRDRRGKKDEAEETVVAPAHLRKNPSAIKNKIKRQEIMVKYKKEKKALREEKRAQRKKEAEELGDKAPPKLVPRTIDNTREQEVTMISAEDEEIVGDEMDDEFASIFGNEETPKIMWTTRPFPSADLYPFIQNLMEFVPNSFYYKRGTYDIKDICRFAGNKAFTHVGILSEKEKKCNGMVISRLPHGPTAFFKISNVVLMDKIENHARKTSHQPEVILNNFNTRLGHRIGRFLGSFFEHKPEFIGRQVVTFHNQRDFIFVRQHRYIFDDNGKKARLQEIGPKFTMKLRWLQEGTFDTKFGEYEWIHKQHAMDTSRRKFHLKTSEDSWHLLVEVYIIVFIPRQVNLIRAR</sequence>
<dbReference type="GO" id="GO:0042134">
    <property type="term" value="F:rRNA primary transcript binding"/>
    <property type="evidence" value="ECO:0007669"/>
    <property type="project" value="InterPro"/>
</dbReference>
<dbReference type="GO" id="GO:0000460">
    <property type="term" value="P:maturation of 5.8S rRNA"/>
    <property type="evidence" value="ECO:0007669"/>
    <property type="project" value="TreeGrafter"/>
</dbReference>
<dbReference type="InterPro" id="IPR044281">
    <property type="entry name" value="IMP4/RPF1"/>
</dbReference>
<proteinExistence type="predicted"/>
<feature type="region of interest" description="Disordered" evidence="1">
    <location>
        <begin position="64"/>
        <end position="92"/>
    </location>
</feature>
<feature type="compositionally biased region" description="Basic and acidic residues" evidence="1">
    <location>
        <begin position="64"/>
        <end position="87"/>
    </location>
</feature>
<evidence type="ECO:0000313" key="3">
    <source>
        <dbReference type="EMBL" id="KAF0740243.1"/>
    </source>
</evidence>
<evidence type="ECO:0000313" key="4">
    <source>
        <dbReference type="Proteomes" id="UP000481153"/>
    </source>
</evidence>
<dbReference type="PANTHER" id="PTHR22734:SF3">
    <property type="entry name" value="RIBOSOME PRODUCTION FACTOR 1"/>
    <property type="match status" value="1"/>
</dbReference>
<evidence type="ECO:0000256" key="1">
    <source>
        <dbReference type="SAM" id="MobiDB-lite"/>
    </source>
</evidence>
<dbReference type="SUPFAM" id="SSF52954">
    <property type="entry name" value="Class II aaRS ABD-related"/>
    <property type="match status" value="1"/>
</dbReference>
<dbReference type="Pfam" id="PF04427">
    <property type="entry name" value="Brix"/>
    <property type="match status" value="1"/>
</dbReference>
<comment type="caution">
    <text evidence="3">The sequence shown here is derived from an EMBL/GenBank/DDBJ whole genome shotgun (WGS) entry which is preliminary data.</text>
</comment>
<dbReference type="InterPro" id="IPR007109">
    <property type="entry name" value="Brix"/>
</dbReference>
<feature type="region of interest" description="Disordered" evidence="1">
    <location>
        <begin position="1"/>
        <end position="49"/>
    </location>
</feature>
<gene>
    <name evidence="3" type="ORF">Ae201684_004247</name>
</gene>
<name>A0A6G0XIW8_9STRA</name>
<dbReference type="GO" id="GO:0000470">
    <property type="term" value="P:maturation of LSU-rRNA"/>
    <property type="evidence" value="ECO:0007669"/>
    <property type="project" value="TreeGrafter"/>
</dbReference>
<dbReference type="SMART" id="SM00879">
    <property type="entry name" value="Brix"/>
    <property type="match status" value="1"/>
</dbReference>
<evidence type="ECO:0000259" key="2">
    <source>
        <dbReference type="PROSITE" id="PS50833"/>
    </source>
</evidence>
<reference evidence="3 4" key="1">
    <citation type="submission" date="2019-07" db="EMBL/GenBank/DDBJ databases">
        <title>Genomics analysis of Aphanomyces spp. identifies a new class of oomycete effector associated with host adaptation.</title>
        <authorList>
            <person name="Gaulin E."/>
        </authorList>
    </citation>
    <scope>NUCLEOTIDE SEQUENCE [LARGE SCALE GENOMIC DNA]</scope>
    <source>
        <strain evidence="3 4">ATCC 201684</strain>
    </source>
</reference>
<dbReference type="EMBL" id="VJMJ01000053">
    <property type="protein sequence ID" value="KAF0740243.1"/>
    <property type="molecule type" value="Genomic_DNA"/>
</dbReference>
<protein>
    <recommendedName>
        <fullName evidence="2">Brix domain-containing protein</fullName>
    </recommendedName>
</protein>
<organism evidence="3 4">
    <name type="scientific">Aphanomyces euteiches</name>
    <dbReference type="NCBI Taxonomy" id="100861"/>
    <lineage>
        <taxon>Eukaryota</taxon>
        <taxon>Sar</taxon>
        <taxon>Stramenopiles</taxon>
        <taxon>Oomycota</taxon>
        <taxon>Saprolegniomycetes</taxon>
        <taxon>Saprolegniales</taxon>
        <taxon>Verrucalvaceae</taxon>
        <taxon>Aphanomyces</taxon>
    </lineage>
</organism>
<dbReference type="PROSITE" id="PS50833">
    <property type="entry name" value="BRIX"/>
    <property type="match status" value="1"/>
</dbReference>
<dbReference type="AlphaFoldDB" id="A0A6G0XIW8"/>
<dbReference type="Gene3D" id="3.40.50.10480">
    <property type="entry name" value="Probable brix-domain ribosomal biogenesis protein"/>
    <property type="match status" value="1"/>
</dbReference>
<dbReference type="VEuPathDB" id="FungiDB:AeMF1_016763"/>
<dbReference type="GO" id="GO:0030687">
    <property type="term" value="C:preribosome, large subunit precursor"/>
    <property type="evidence" value="ECO:0007669"/>
    <property type="project" value="TreeGrafter"/>
</dbReference>
<dbReference type="Proteomes" id="UP000481153">
    <property type="component" value="Unassembled WGS sequence"/>
</dbReference>
<feature type="domain" description="Brix" evidence="2">
    <location>
        <begin position="132"/>
        <end position="315"/>
    </location>
</feature>
<dbReference type="GO" id="GO:0005730">
    <property type="term" value="C:nucleolus"/>
    <property type="evidence" value="ECO:0007669"/>
    <property type="project" value="TreeGrafter"/>
</dbReference>